<proteinExistence type="predicted"/>
<dbReference type="AlphaFoldDB" id="A0A3R5TH83"/>
<dbReference type="OrthoDB" id="9810814at2"/>
<evidence type="ECO:0000313" key="2">
    <source>
        <dbReference type="Proteomes" id="UP000286268"/>
    </source>
</evidence>
<sequence length="241" mass="28308">MKKLKLEEIKLYEAFEHKTTECPVCNLEKNYEEQLMHSILGERVMDLDFYPKIGAEYKFCSTHIEKLNRGSDKLGLAIMLDKIINKKLKDAKKNKVTLKPDQSILNKLFKQNKEVDKETNAELENHCFICSNVKKHNKDMVKVLVDLWIKDSEFKELYKASNGFCNKHHLNILEGSSNIKSSDHRKEFIDITNKIHIDNLERLQKELQWFIKKFDYLNADAPWGTSKDSVQRALQKLLSNY</sequence>
<accession>A0A3R5TH83</accession>
<dbReference type="RefSeq" id="WP_128214104.1">
    <property type="nucleotide sequence ID" value="NZ_CP025746.1"/>
</dbReference>
<keyword evidence="2" id="KW-1185">Reference proteome</keyword>
<dbReference type="EMBL" id="CP025746">
    <property type="protein sequence ID" value="QAA33381.1"/>
    <property type="molecule type" value="Genomic_DNA"/>
</dbReference>
<dbReference type="InterPro" id="IPR045706">
    <property type="entry name" value="DUF6062"/>
</dbReference>
<dbReference type="Proteomes" id="UP000286268">
    <property type="component" value="Chromosome"/>
</dbReference>
<name>A0A3R5TH83_9CLOT</name>
<evidence type="ECO:0000313" key="1">
    <source>
        <dbReference type="EMBL" id="QAA33381.1"/>
    </source>
</evidence>
<reference evidence="1 2" key="1">
    <citation type="submission" date="2018-01" db="EMBL/GenBank/DDBJ databases">
        <title>Genome Sequencing and Assembly of Anaerobacter polyendosporus strain CT4.</title>
        <authorList>
            <person name="Tachaapaikoon C."/>
            <person name="Sutheeworapong S."/>
            <person name="Jenjaroenpun P."/>
            <person name="Wongsurawat T."/>
            <person name="Nookeaw I."/>
            <person name="Cheawchanlertfa P."/>
            <person name="Kosugi A."/>
            <person name="Cheevadhanarak S."/>
            <person name="Ratanakhanokchai K."/>
        </authorList>
    </citation>
    <scope>NUCLEOTIDE SEQUENCE [LARGE SCALE GENOMIC DNA]</scope>
    <source>
        <strain evidence="1 2">CT4</strain>
    </source>
</reference>
<dbReference type="Pfam" id="PF19538">
    <property type="entry name" value="DUF6062"/>
    <property type="match status" value="1"/>
</dbReference>
<organism evidence="1 2">
    <name type="scientific">Clostridium manihotivorum</name>
    <dbReference type="NCBI Taxonomy" id="2320868"/>
    <lineage>
        <taxon>Bacteria</taxon>
        <taxon>Bacillati</taxon>
        <taxon>Bacillota</taxon>
        <taxon>Clostridia</taxon>
        <taxon>Eubacteriales</taxon>
        <taxon>Clostridiaceae</taxon>
        <taxon>Clostridium</taxon>
    </lineage>
</organism>
<evidence type="ECO:0008006" key="3">
    <source>
        <dbReference type="Google" id="ProtNLM"/>
    </source>
</evidence>
<gene>
    <name evidence="1" type="ORF">C1I91_17960</name>
</gene>
<dbReference type="KEGG" id="cmah:C1I91_17960"/>
<protein>
    <recommendedName>
        <fullName evidence="3">ABC transporter substrate-binding protein</fullName>
    </recommendedName>
</protein>